<gene>
    <name evidence="1" type="ORF">BLNAU_10641</name>
</gene>
<dbReference type="EMBL" id="JARBJD010000078">
    <property type="protein sequence ID" value="KAK2954473.1"/>
    <property type="molecule type" value="Genomic_DNA"/>
</dbReference>
<name>A0ABQ9XQ03_9EUKA</name>
<dbReference type="Proteomes" id="UP001281761">
    <property type="component" value="Unassembled WGS sequence"/>
</dbReference>
<evidence type="ECO:0000313" key="2">
    <source>
        <dbReference type="Proteomes" id="UP001281761"/>
    </source>
</evidence>
<comment type="caution">
    <text evidence="1">The sequence shown here is derived from an EMBL/GenBank/DDBJ whole genome shotgun (WGS) entry which is preliminary data.</text>
</comment>
<keyword evidence="2" id="KW-1185">Reference proteome</keyword>
<proteinExistence type="predicted"/>
<accession>A0ABQ9XQ03</accession>
<organism evidence="1 2">
    <name type="scientific">Blattamonas nauphoetae</name>
    <dbReference type="NCBI Taxonomy" id="2049346"/>
    <lineage>
        <taxon>Eukaryota</taxon>
        <taxon>Metamonada</taxon>
        <taxon>Preaxostyla</taxon>
        <taxon>Oxymonadida</taxon>
        <taxon>Blattamonas</taxon>
    </lineage>
</organism>
<reference evidence="1 2" key="1">
    <citation type="journal article" date="2022" name="bioRxiv">
        <title>Genomics of Preaxostyla Flagellates Illuminates Evolutionary Transitions and the Path Towards Mitochondrial Loss.</title>
        <authorList>
            <person name="Novak L.V.F."/>
            <person name="Treitli S.C."/>
            <person name="Pyrih J."/>
            <person name="Halakuc P."/>
            <person name="Pipaliya S.V."/>
            <person name="Vacek V."/>
            <person name="Brzon O."/>
            <person name="Soukal P."/>
            <person name="Eme L."/>
            <person name="Dacks J.B."/>
            <person name="Karnkowska A."/>
            <person name="Elias M."/>
            <person name="Hampl V."/>
        </authorList>
    </citation>
    <scope>NUCLEOTIDE SEQUENCE [LARGE SCALE GENOMIC DNA]</scope>
    <source>
        <strain evidence="1">NAU3</strain>
        <tissue evidence="1">Gut</tissue>
    </source>
</reference>
<dbReference type="SUPFAM" id="SSF51126">
    <property type="entry name" value="Pectin lyase-like"/>
    <property type="match status" value="1"/>
</dbReference>
<protein>
    <submittedName>
        <fullName evidence="1">Uncharacterized protein</fullName>
    </submittedName>
</protein>
<evidence type="ECO:0000313" key="1">
    <source>
        <dbReference type="EMBL" id="KAK2954473.1"/>
    </source>
</evidence>
<sequence>MAGSTVHFLSSTITSNGLLSPFQIRTSENTKLSFGSRVIHSDVTHLSNSDHLLPLVGLMRSPTSLTSSPSADWSDLPTTQIETATIIGTGISLESKHLVTGTGPLFSFGLSKHSSSLAASDGSIHMETSLLGSTLVNVSSPSALSPNAQLFGSEISQRVVGSCVSFCTNHDSGTGMMSPNLGGNVVCLNTSFASCVRERNKVLEFSFEDRTNTSTPARLNNVSSDVTSVSFTLCTFNAMTYTSQGDAGGAAVFLSQTSSSLTLAACFFHKCTCTGNGNKGGAVFFESSASSQKPFSVSASSFTECSTLYSSTSMNCGGSLYLNNPLSVTIDKCFFDTSKAEMDGAGYLWTLNVSISNSAFVKCSSSRRGGAISLRQAQTLSLSFVQFRTCSSVGHPDGRDIYVFYTEYPFTADMVTLCDTTSAQPNVYFIGNGTADSTLVPQVKSTPTITSVDVTFDGDKATVTVETDQAIKGTLGVLLDESNVPRLVHVKFGEPWEVSRIGTAVVSCGTNGILPIDTTYTERKWTLIPVAPPIVDSATPSLLEDWNTTKIALSGANLEKGSYWMLVEKDGKKWNISLTRSDSETLTGTPPLHPSTAPGRLEWSTEYEVTQVMWVYPDGQTEEEVRLTKPITFTTPIEPARIVGVSCVLDESKNTTSFKLRGRQIPSGTYKVTLNEANGPFFDITFSNPFSEERDSEVKSLTIYGNSPILQFGTTYTLFTVGSLLIDTRNHTFSISAPSRLTSVKNVGFADERKTTVSIELVGVEMPTTPLKLFVVKEGDTKDKNVSLDATFSTKETGTAIGVGYSENEEDRTIVFGLKHTVVGLKDGDTDILIVSGLEIEMPAEPARVLLISCTDGVNETKMTVDGVGLSEHTIYTLSLSGRPTLSGRNTDTHVTSIEVTGTTSTKAESDELVLYPLTDADLRFGFTYEITGASANSKPVMVESTPSFSTPTEPARIEGVAWKLNGLNNVLIVELSGRLLSSAGQTVVLSGSSREVSSNGVIFDVTSTNCFVNFSIGSSEDNTHVVFGGRYKLLSVGSGSSSFVVNADLFIDVPHPPTITSITCPSAVSTPSFVLTVSGSDLPSDKTFTVALNSGHTFEISFSSETSGTSGDIAIGGVEEVQYGTGYTIQSIIRKVSGKEDELILFPSTPFTTPLGPTLSLISCDFDLSNPNFVKVTLTTMNMPSEAFTLTLTTTETPIEIIELSVSAASISSGLIVVEVYNKTQTLKYGRSYSVSGMRSSSVIAVVSAPPFSTPDAPIRVTDASCSLGAEKQTSALVTLTGVNLGGNKDFNVTVQTMVGSTPSGSDILLKGTFSGASSLTSHTLSVLIFGAASPQLSFGATYVITEFDVDESVPQLVKTKYLSFFVNFVNEEDSDDINL</sequence>
<dbReference type="InterPro" id="IPR011050">
    <property type="entry name" value="Pectin_lyase_fold/virulence"/>
</dbReference>